<dbReference type="OrthoDB" id="4462506at2"/>
<organism evidence="1 2">
    <name type="scientific">Gordonia malaquae NBRC 108250</name>
    <dbReference type="NCBI Taxonomy" id="1223542"/>
    <lineage>
        <taxon>Bacteria</taxon>
        <taxon>Bacillati</taxon>
        <taxon>Actinomycetota</taxon>
        <taxon>Actinomycetes</taxon>
        <taxon>Mycobacteriales</taxon>
        <taxon>Gordoniaceae</taxon>
        <taxon>Gordonia</taxon>
    </lineage>
</organism>
<proteinExistence type="predicted"/>
<accession>M3UXM0</accession>
<dbReference type="RefSeq" id="WP_008379583.1">
    <property type="nucleotide sequence ID" value="NZ_BAOP01000018.1"/>
</dbReference>
<evidence type="ECO:0008006" key="3">
    <source>
        <dbReference type="Google" id="ProtNLM"/>
    </source>
</evidence>
<dbReference type="Proteomes" id="UP000035009">
    <property type="component" value="Unassembled WGS sequence"/>
</dbReference>
<protein>
    <recommendedName>
        <fullName evidence="3">DUF2617 domain-containing protein</fullName>
    </recommendedName>
</protein>
<dbReference type="STRING" id="410332.SAMN04488550_3986"/>
<keyword evidence="2" id="KW-1185">Reference proteome</keyword>
<dbReference type="InterPro" id="IPR024486">
    <property type="entry name" value="DUF2617"/>
</dbReference>
<dbReference type="eggNOG" id="ENOG5032ZD0">
    <property type="taxonomic scope" value="Bacteria"/>
</dbReference>
<dbReference type="AlphaFoldDB" id="M3UXM0"/>
<sequence>MTASIVRPLSVPYADTRADQLALVIDGPELPYLARQDLAVAGIVVSMRLLGASHQIVVEGSRTLSETVACLPEANAALPSDLTRDGFQFRSEITAPDGPTFAALVDDLIRRADRANGSCLIGRFPREPHAVTAIFADVSTTVAVWETWHTYPQDTQIVHTRSEFRIAS</sequence>
<evidence type="ECO:0000313" key="2">
    <source>
        <dbReference type="Proteomes" id="UP000035009"/>
    </source>
</evidence>
<name>M3UXM0_GORML</name>
<reference evidence="1 2" key="1">
    <citation type="submission" date="2013-02" db="EMBL/GenBank/DDBJ databases">
        <title>Whole genome shotgun sequence of Gordonia malaquae NBRC 108250.</title>
        <authorList>
            <person name="Yoshida I."/>
            <person name="Hosoyama A."/>
            <person name="Tsuchikane K."/>
            <person name="Ando Y."/>
            <person name="Baba S."/>
            <person name="Ohji S."/>
            <person name="Hamada M."/>
            <person name="Tamura T."/>
            <person name="Yamazoe A."/>
            <person name="Yamazaki S."/>
            <person name="Fujita N."/>
        </authorList>
    </citation>
    <scope>NUCLEOTIDE SEQUENCE [LARGE SCALE GENOMIC DNA]</scope>
    <source>
        <strain evidence="1 2">NBRC 108250</strain>
    </source>
</reference>
<gene>
    <name evidence="1" type="ORF">GM1_018_00750</name>
</gene>
<dbReference type="EMBL" id="BAOP01000018">
    <property type="protein sequence ID" value="GAC80512.1"/>
    <property type="molecule type" value="Genomic_DNA"/>
</dbReference>
<evidence type="ECO:0000313" key="1">
    <source>
        <dbReference type="EMBL" id="GAC80512.1"/>
    </source>
</evidence>
<dbReference type="Pfam" id="PF10936">
    <property type="entry name" value="DUF2617"/>
    <property type="match status" value="1"/>
</dbReference>
<comment type="caution">
    <text evidence="1">The sequence shown here is derived from an EMBL/GenBank/DDBJ whole genome shotgun (WGS) entry which is preliminary data.</text>
</comment>